<dbReference type="InterPro" id="IPR015421">
    <property type="entry name" value="PyrdxlP-dep_Trfase_major"/>
</dbReference>
<dbReference type="InterPro" id="IPR015422">
    <property type="entry name" value="PyrdxlP-dep_Trfase_small"/>
</dbReference>
<dbReference type="Gene3D" id="3.40.640.10">
    <property type="entry name" value="Type I PLP-dependent aspartate aminotransferase-like (Major domain)"/>
    <property type="match status" value="1"/>
</dbReference>
<protein>
    <submittedName>
        <fullName evidence="4">Aminotransferase class III-fold pyridoxal phosphate-dependent enzyme</fullName>
    </submittedName>
</protein>
<dbReference type="PANTHER" id="PTHR43713:SF3">
    <property type="entry name" value="GLUTAMATE-1-SEMIALDEHYDE 2,1-AMINOMUTASE 1, CHLOROPLASTIC-RELATED"/>
    <property type="match status" value="1"/>
</dbReference>
<dbReference type="InterPro" id="IPR005814">
    <property type="entry name" value="Aminotrans_3"/>
</dbReference>
<dbReference type="GO" id="GO:0030170">
    <property type="term" value="F:pyridoxal phosphate binding"/>
    <property type="evidence" value="ECO:0007669"/>
    <property type="project" value="InterPro"/>
</dbReference>
<comment type="cofactor">
    <cofactor evidence="1">
        <name>pyridoxal 5'-phosphate</name>
        <dbReference type="ChEBI" id="CHEBI:597326"/>
    </cofactor>
</comment>
<evidence type="ECO:0000313" key="4">
    <source>
        <dbReference type="EMBL" id="KAA5421900.1"/>
    </source>
</evidence>
<evidence type="ECO:0000313" key="5">
    <source>
        <dbReference type="Proteomes" id="UP000448877"/>
    </source>
</evidence>
<dbReference type="PANTHER" id="PTHR43713">
    <property type="entry name" value="GLUTAMATE-1-SEMIALDEHYDE 2,1-AMINOMUTASE"/>
    <property type="match status" value="1"/>
</dbReference>
<dbReference type="SUPFAM" id="SSF53383">
    <property type="entry name" value="PLP-dependent transferases"/>
    <property type="match status" value="1"/>
</dbReference>
<evidence type="ECO:0000256" key="2">
    <source>
        <dbReference type="ARBA" id="ARBA00022898"/>
    </source>
</evidence>
<keyword evidence="4" id="KW-0032">Aminotransferase</keyword>
<dbReference type="GO" id="GO:0008483">
    <property type="term" value="F:transaminase activity"/>
    <property type="evidence" value="ECO:0007669"/>
    <property type="project" value="UniProtKB-KW"/>
</dbReference>
<dbReference type="GeneID" id="66305079"/>
<reference evidence="4 5" key="1">
    <citation type="journal article" date="2019" name="Nat. Med.">
        <title>A library of human gut bacterial isolates paired with longitudinal multiomics data enables mechanistic microbiome research.</title>
        <authorList>
            <person name="Poyet M."/>
            <person name="Groussin M."/>
            <person name="Gibbons S.M."/>
            <person name="Avila-Pacheco J."/>
            <person name="Jiang X."/>
            <person name="Kearney S.M."/>
            <person name="Perrotta A.R."/>
            <person name="Berdy B."/>
            <person name="Zhao S."/>
            <person name="Lieberman T.D."/>
            <person name="Swanson P.K."/>
            <person name="Smith M."/>
            <person name="Roesemann S."/>
            <person name="Alexander J.E."/>
            <person name="Rich S.A."/>
            <person name="Livny J."/>
            <person name="Vlamakis H."/>
            <person name="Clish C."/>
            <person name="Bullock K."/>
            <person name="Deik A."/>
            <person name="Scott J."/>
            <person name="Pierce K.A."/>
            <person name="Xavier R.J."/>
            <person name="Alm E.J."/>
        </authorList>
    </citation>
    <scope>NUCLEOTIDE SEQUENCE [LARGE SCALE GENOMIC DNA]</scope>
    <source>
        <strain evidence="4 5">BIOML-A6</strain>
    </source>
</reference>
<gene>
    <name evidence="4" type="ORF">F2Y81_05720</name>
</gene>
<dbReference type="RefSeq" id="WP_060408118.1">
    <property type="nucleotide sequence ID" value="NZ_CABMLT010000014.1"/>
</dbReference>
<evidence type="ECO:0000256" key="1">
    <source>
        <dbReference type="ARBA" id="ARBA00001933"/>
    </source>
</evidence>
<organism evidence="4 5">
    <name type="scientific">Bacteroides cellulosilyticus</name>
    <dbReference type="NCBI Taxonomy" id="246787"/>
    <lineage>
        <taxon>Bacteria</taxon>
        <taxon>Pseudomonadati</taxon>
        <taxon>Bacteroidota</taxon>
        <taxon>Bacteroidia</taxon>
        <taxon>Bacteroidales</taxon>
        <taxon>Bacteroidaceae</taxon>
        <taxon>Bacteroides</taxon>
    </lineage>
</organism>
<comment type="similarity">
    <text evidence="3">Belongs to the class-III pyridoxal-phosphate-dependent aminotransferase family.</text>
</comment>
<dbReference type="Gene3D" id="3.90.1150.10">
    <property type="entry name" value="Aspartate Aminotransferase, domain 1"/>
    <property type="match status" value="1"/>
</dbReference>
<dbReference type="EMBL" id="VVYV01000006">
    <property type="protein sequence ID" value="KAA5421900.1"/>
    <property type="molecule type" value="Genomic_DNA"/>
</dbReference>
<keyword evidence="4" id="KW-0808">Transferase</keyword>
<sequence length="436" mass="48703">MGKGQELYKKAKTMIPGGTMLLSKRPEQHLPEHWPAYFSKSKGCKVWDLDGREYIDCSMMGIGTNTLGYCNEAVDAAVMEVVKNGNMTTLNCPEEVELAERLIELNKPWAGGVRFSRAGGEANAISIRIARAFTGKDKVAVCGYHGWHDWYLSVNLGEDDALAGYLLTGLDPAGVPRGLHNSTLPFHYNKFEELLEIVNHNDLAAIKMEVSRNMEPNDDFLNKVRKLATERGIVLIFDECTSGFRETFGGLYRKYGVNPDMAVFSKTIGNGFAISAVVGTKEIMDAAQKTWISSTFWTERIGPTAACATLKEMERVKSWEIITEIGKSNKERWQALADKYGIKILHKGIPAIAFYFFDSPNHLAYKTYVIQEMLKKGFLANTCMYTCIAHTPEILDAYYEALDPIFARINDFENGGADVMKFLDGPICQTGFARLN</sequence>
<comment type="caution">
    <text evidence="4">The sequence shown here is derived from an EMBL/GenBank/DDBJ whole genome shotgun (WGS) entry which is preliminary data.</text>
</comment>
<dbReference type="Pfam" id="PF00202">
    <property type="entry name" value="Aminotran_3"/>
    <property type="match status" value="1"/>
</dbReference>
<keyword evidence="2 3" id="KW-0663">Pyridoxal phosphate</keyword>
<evidence type="ECO:0000256" key="3">
    <source>
        <dbReference type="RuleBase" id="RU003560"/>
    </source>
</evidence>
<dbReference type="AlphaFoldDB" id="A0A108T7Z5"/>
<proteinExistence type="inferred from homology"/>
<accession>A0A108T7Z5</accession>
<dbReference type="PIRSF" id="PIRSF000521">
    <property type="entry name" value="Transaminase_4ab_Lys_Orn"/>
    <property type="match status" value="1"/>
</dbReference>
<dbReference type="Proteomes" id="UP000448877">
    <property type="component" value="Unassembled WGS sequence"/>
</dbReference>
<name>A0A108T7Z5_9BACE</name>
<dbReference type="InterPro" id="IPR015424">
    <property type="entry name" value="PyrdxlP-dep_Trfase"/>
</dbReference>